<dbReference type="Proteomes" id="UP000654482">
    <property type="component" value="Unassembled WGS sequence"/>
</dbReference>
<dbReference type="SUPFAM" id="SSF51126">
    <property type="entry name" value="Pectin lyase-like"/>
    <property type="match status" value="3"/>
</dbReference>
<keyword evidence="4" id="KW-1185">Reference proteome</keyword>
<dbReference type="EMBL" id="JADEWZ010000037">
    <property type="protein sequence ID" value="MBE9118081.1"/>
    <property type="molecule type" value="Genomic_DNA"/>
</dbReference>
<feature type="domain" description="Filamentous haemagglutinin FhaB/tRNA nuclease CdiA-like TPS" evidence="2">
    <location>
        <begin position="34"/>
        <end position="144"/>
    </location>
</feature>
<name>A0A8J7E074_9CYAN</name>
<comment type="caution">
    <text evidence="3">The sequence shown here is derived from an EMBL/GenBank/DDBJ whole genome shotgun (WGS) entry which is preliminary data.</text>
</comment>
<dbReference type="SMART" id="SM00912">
    <property type="entry name" value="Haemagg_act"/>
    <property type="match status" value="1"/>
</dbReference>
<protein>
    <submittedName>
        <fullName evidence="3">Filamentous hemagglutinin N-terminal domain-containing protein</fullName>
    </submittedName>
</protein>
<evidence type="ECO:0000259" key="2">
    <source>
        <dbReference type="SMART" id="SM00912"/>
    </source>
</evidence>
<dbReference type="RefSeq" id="WP_194031168.1">
    <property type="nucleotide sequence ID" value="NZ_JADEWZ010000037.1"/>
</dbReference>
<dbReference type="InterPro" id="IPR012334">
    <property type="entry name" value="Pectin_lyas_fold"/>
</dbReference>
<gene>
    <name evidence="3" type="ORF">IQ249_19485</name>
</gene>
<reference evidence="3" key="1">
    <citation type="submission" date="2020-10" db="EMBL/GenBank/DDBJ databases">
        <authorList>
            <person name="Castelo-Branco R."/>
            <person name="Eusebio N."/>
            <person name="Adriana R."/>
            <person name="Vieira A."/>
            <person name="Brugerolle De Fraissinette N."/>
            <person name="Rezende De Castro R."/>
            <person name="Schneider M.P."/>
            <person name="Vasconcelos V."/>
            <person name="Leao P.N."/>
        </authorList>
    </citation>
    <scope>NUCLEOTIDE SEQUENCE</scope>
    <source>
        <strain evidence="3">LEGE 07157</strain>
    </source>
</reference>
<dbReference type="InterPro" id="IPR008638">
    <property type="entry name" value="FhaB/CdiA-like_TPS"/>
</dbReference>
<dbReference type="NCBIfam" id="TIGR01901">
    <property type="entry name" value="adhes_NPXG"/>
    <property type="match status" value="1"/>
</dbReference>
<sequence length="1347" mass="138838">MAQKPSRPRTWVHWCLLGSVLFGLTGERTVAQILPDNTLGDENSTLTNATITGGAARGSNLFHSFSEFNINNGQSVYFANPNGIANILTRVTGGNPSNILGTLGVNGTANLFLLNPNGILFGPNSQLDIRGSFVATTADSILFDNGFAFSAANPQTPSLLTVSVPLGLQYGTNNTGIITNRGNLAVGENFTLNATQLDLQGTVQSGGDLTLQGTDTVTIRDTATTPFIAAAGGKLVVQGNQTLDIFALNHPDSGFFSGGEMVLRSDDGVSGDAHYWSGGNFRIEQLDGSLGDLYSPYDPIFVVKGDININNYVGASLHIFAGGEVDIGTVTITAPDPSLYSIHPGHPNPLLASLASVLLPDGTTQTIRGNIQPTLDIRAGIDAAVIDNILNNIGLPSLGFGFYAPPGTPFPGGGIGANPPNSANITINTIQIDAPDGLVYLTNRYEPAQGLNGNITVNGSINTQVTSGDSGKVILDSRNDLRINGTINTSSTVGNPGDVEVFSDNVFLEDSIIKTGLNNNIASFGNGDITFDANNIFTIGAVALLSNNDISIEKSINGSSLTGDGSNLTLKAKNNISVLGYINTMSTATVGNGGNVELNAGGNISLAGDIITASINGEGGNISLSGENLGIFNSLNSSSISGNAGNISLISIGDSTILSEIKAQSSMGFGGGVAVNAGQNLNILYSTISTSSNFLGSGDIEINARNGNLALDNSFIQSETFGIGNAGVIDINSNTIRLQNNARISASTRDLGNASKIEISARELNVETGSRIYSNTNNVGNAGQIELNILNSLKLDRAFVFVNTFQGTGNAGNLEINTPNFTAQNGSLISAASQGGGIGGNVQINASGGRVNFIGNDPVVLSANDRISPTALVLGSFGGGTAGNLTIDTRQLIVENGALVYGSADRVSGDNAASITVRASESVQVLGTTPNGQLPSSLSSDTFGAGNAGNLIILTPHLVLRDGGQVSAGTTGTGQAGTLGVRANFVEITGTSRDGQRPSQLLFDSFGSGDAGEFRIDTGQLLLQNGGRISARTGGTGRGGIIAVNALNSVQISGTSGSFASGLIFESNGAGDARGIRIQTPGDLTVENGGKITVGGTGSGVSGDLDISARNIFLTNQGQLGASTRAARGGSIRLQVAENIVLRYNSEISAEAFGTSRGGNINMKVGGFIRAVLPENSDVVASAESGQGGKIFADTRQIFGFRQFNGRRTPESDFTAISEPTDPSIPASSGTVEVIVRDFQPVINLPDRFVDPQLDEGCRRSQGRTGNQSKKGRFDITGLGGLPPNPRNALSNNTVQVPWLTLEDGGSSAASPEVVEAQGWVKLPDGRTILTAEDPAIARDRISCGLR</sequence>
<organism evidence="3 4">
    <name type="scientific">Lusitaniella coriacea LEGE 07157</name>
    <dbReference type="NCBI Taxonomy" id="945747"/>
    <lineage>
        <taxon>Bacteria</taxon>
        <taxon>Bacillati</taxon>
        <taxon>Cyanobacteriota</taxon>
        <taxon>Cyanophyceae</taxon>
        <taxon>Spirulinales</taxon>
        <taxon>Lusitaniellaceae</taxon>
        <taxon>Lusitaniella</taxon>
    </lineage>
</organism>
<evidence type="ECO:0000313" key="3">
    <source>
        <dbReference type="EMBL" id="MBE9118081.1"/>
    </source>
</evidence>
<evidence type="ECO:0000256" key="1">
    <source>
        <dbReference type="SAM" id="MobiDB-lite"/>
    </source>
</evidence>
<dbReference type="InterPro" id="IPR011050">
    <property type="entry name" value="Pectin_lyase_fold/virulence"/>
</dbReference>
<feature type="region of interest" description="Disordered" evidence="1">
    <location>
        <begin position="1253"/>
        <end position="1275"/>
    </location>
</feature>
<accession>A0A8J7E074</accession>
<dbReference type="Pfam" id="PF05860">
    <property type="entry name" value="TPS"/>
    <property type="match status" value="1"/>
</dbReference>
<proteinExistence type="predicted"/>
<dbReference type="Gene3D" id="2.160.20.10">
    <property type="entry name" value="Single-stranded right-handed beta-helix, Pectin lyase-like"/>
    <property type="match status" value="4"/>
</dbReference>
<evidence type="ECO:0000313" key="4">
    <source>
        <dbReference type="Proteomes" id="UP000654482"/>
    </source>
</evidence>